<feature type="transmembrane region" description="Helical" evidence="1">
    <location>
        <begin position="51"/>
        <end position="79"/>
    </location>
</feature>
<dbReference type="AlphaFoldDB" id="G8NVV0"/>
<keyword evidence="4" id="KW-1185">Reference proteome</keyword>
<feature type="transmembrane region" description="Helical" evidence="1">
    <location>
        <begin position="138"/>
        <end position="159"/>
    </location>
</feature>
<evidence type="ECO:0000259" key="2">
    <source>
        <dbReference type="Pfam" id="PF01757"/>
    </source>
</evidence>
<dbReference type="PANTHER" id="PTHR23028:SF53">
    <property type="entry name" value="ACYL_TRANSF_3 DOMAIN-CONTAINING PROTEIN"/>
    <property type="match status" value="1"/>
</dbReference>
<dbReference type="KEGG" id="gma:AciX8_4583"/>
<dbReference type="GO" id="GO:0016020">
    <property type="term" value="C:membrane"/>
    <property type="evidence" value="ECO:0007669"/>
    <property type="project" value="TreeGrafter"/>
</dbReference>
<keyword evidence="1" id="KW-0812">Transmembrane</keyword>
<organism evidence="3 4">
    <name type="scientific">Granulicella mallensis (strain ATCC BAA-1857 / DSM 23137 / MP5ACTX8)</name>
    <dbReference type="NCBI Taxonomy" id="682795"/>
    <lineage>
        <taxon>Bacteria</taxon>
        <taxon>Pseudomonadati</taxon>
        <taxon>Acidobacteriota</taxon>
        <taxon>Terriglobia</taxon>
        <taxon>Terriglobales</taxon>
        <taxon>Acidobacteriaceae</taxon>
        <taxon>Granulicella</taxon>
    </lineage>
</organism>
<dbReference type="STRING" id="682795.AciX8_4583"/>
<feature type="transmembrane region" description="Helical" evidence="1">
    <location>
        <begin position="208"/>
        <end position="228"/>
    </location>
</feature>
<dbReference type="InterPro" id="IPR050879">
    <property type="entry name" value="Acyltransferase_3"/>
</dbReference>
<feature type="transmembrane region" description="Helical" evidence="1">
    <location>
        <begin position="279"/>
        <end position="299"/>
    </location>
</feature>
<dbReference type="Proteomes" id="UP000007113">
    <property type="component" value="Chromosome"/>
</dbReference>
<evidence type="ECO:0000256" key="1">
    <source>
        <dbReference type="SAM" id="Phobius"/>
    </source>
</evidence>
<feature type="transmembrane region" description="Helical" evidence="1">
    <location>
        <begin position="240"/>
        <end position="259"/>
    </location>
</feature>
<dbReference type="InterPro" id="IPR002656">
    <property type="entry name" value="Acyl_transf_3_dom"/>
</dbReference>
<dbReference type="RefSeq" id="WP_014267724.1">
    <property type="nucleotide sequence ID" value="NC_016631.1"/>
</dbReference>
<keyword evidence="3" id="KW-0012">Acyltransferase</keyword>
<protein>
    <submittedName>
        <fullName evidence="3">Acyltransferase 3</fullName>
    </submittedName>
</protein>
<keyword evidence="1" id="KW-1133">Transmembrane helix</keyword>
<feature type="transmembrane region" description="Helical" evidence="1">
    <location>
        <begin position="349"/>
        <end position="371"/>
    </location>
</feature>
<dbReference type="eggNOG" id="COG1835">
    <property type="taxonomic scope" value="Bacteria"/>
</dbReference>
<name>G8NVV0_GRAMM</name>
<dbReference type="HOGENOM" id="CLU_005679_1_4_0"/>
<feature type="transmembrane region" description="Helical" evidence="1">
    <location>
        <begin position="311"/>
        <end position="329"/>
    </location>
</feature>
<sequence>MRTPGRSSSTAEASPYARHLPQLDGIRGLAVLGVTASHLFPGNPHSAGTRAIASLFAFGATGVDLFFVLSGFLITGILYDSLQDPHFFRKFYARRVLRIFPLYYGVLILYIVAGLVYGLSWNRELWSLGLYLQNTSLIAIPVAAYTGSLPLGHFWSLAVEEQFYLVWPLLVYLTRTRLNLLRICALSLVVCPLARLGCWMHGAGYFTVHNNTFCRADTLLAGAALALLLRSRAHDKVLRVAPFFVIPCILAAVFLRAAIPPGGGILPSFWPTFQLAFRYTLVAAGYAGLIAWSLASSIGQRLLEVRPLRSLGKYSYGLYVLHLILFSYLQAPLKRAIAVYLTPNKGVEVVLTGCLVFAISLGAAYLSYHLYEKRFLRLKRFFDYRPHFAPTVTSS</sequence>
<evidence type="ECO:0000313" key="3">
    <source>
        <dbReference type="EMBL" id="AEU38853.1"/>
    </source>
</evidence>
<dbReference type="GO" id="GO:0000271">
    <property type="term" value="P:polysaccharide biosynthetic process"/>
    <property type="evidence" value="ECO:0007669"/>
    <property type="project" value="TreeGrafter"/>
</dbReference>
<keyword evidence="1" id="KW-0472">Membrane</keyword>
<feature type="domain" description="Acyltransferase 3" evidence="2">
    <location>
        <begin position="22"/>
        <end position="368"/>
    </location>
</feature>
<feature type="transmembrane region" description="Helical" evidence="1">
    <location>
        <begin position="180"/>
        <end position="202"/>
    </location>
</feature>
<dbReference type="EMBL" id="CP003130">
    <property type="protein sequence ID" value="AEU38853.1"/>
    <property type="molecule type" value="Genomic_DNA"/>
</dbReference>
<evidence type="ECO:0000313" key="4">
    <source>
        <dbReference type="Proteomes" id="UP000007113"/>
    </source>
</evidence>
<dbReference type="PANTHER" id="PTHR23028">
    <property type="entry name" value="ACETYLTRANSFERASE"/>
    <property type="match status" value="1"/>
</dbReference>
<gene>
    <name evidence="3" type="ordered locus">AciX8_4583</name>
</gene>
<dbReference type="GO" id="GO:0016747">
    <property type="term" value="F:acyltransferase activity, transferring groups other than amino-acyl groups"/>
    <property type="evidence" value="ECO:0007669"/>
    <property type="project" value="InterPro"/>
</dbReference>
<proteinExistence type="predicted"/>
<reference evidence="3 4" key="1">
    <citation type="submission" date="2011-11" db="EMBL/GenBank/DDBJ databases">
        <title>Complete sequence of Granulicella mallensis MP5ACTX8.</title>
        <authorList>
            <consortium name="US DOE Joint Genome Institute"/>
            <person name="Lucas S."/>
            <person name="Copeland A."/>
            <person name="Lapidus A."/>
            <person name="Cheng J.-F."/>
            <person name="Goodwin L."/>
            <person name="Pitluck S."/>
            <person name="Peters L."/>
            <person name="Lu M."/>
            <person name="Detter J.C."/>
            <person name="Han C."/>
            <person name="Tapia R."/>
            <person name="Land M."/>
            <person name="Hauser L."/>
            <person name="Kyrpides N."/>
            <person name="Ivanova N."/>
            <person name="Mikhailova N."/>
            <person name="Pagani I."/>
            <person name="Rawat S."/>
            <person name="Mannisto M."/>
            <person name="Haggblom M."/>
            <person name="Woyke T."/>
        </authorList>
    </citation>
    <scope>NUCLEOTIDE SEQUENCE [LARGE SCALE GENOMIC DNA]</scope>
    <source>
        <strain evidence="4">ATCC BAA-1857 / DSM 23137 / MP5ACTX8</strain>
    </source>
</reference>
<feature type="transmembrane region" description="Helical" evidence="1">
    <location>
        <begin position="100"/>
        <end position="118"/>
    </location>
</feature>
<accession>G8NVV0</accession>
<keyword evidence="3" id="KW-0808">Transferase</keyword>
<dbReference type="OrthoDB" id="9796461at2"/>
<dbReference type="Pfam" id="PF01757">
    <property type="entry name" value="Acyl_transf_3"/>
    <property type="match status" value="1"/>
</dbReference>